<gene>
    <name evidence="3" type="ORF">G2W53_043078</name>
</gene>
<organism evidence="3 4">
    <name type="scientific">Senna tora</name>
    <dbReference type="NCBI Taxonomy" id="362788"/>
    <lineage>
        <taxon>Eukaryota</taxon>
        <taxon>Viridiplantae</taxon>
        <taxon>Streptophyta</taxon>
        <taxon>Embryophyta</taxon>
        <taxon>Tracheophyta</taxon>
        <taxon>Spermatophyta</taxon>
        <taxon>Magnoliopsida</taxon>
        <taxon>eudicotyledons</taxon>
        <taxon>Gunneridae</taxon>
        <taxon>Pentapetalae</taxon>
        <taxon>rosids</taxon>
        <taxon>fabids</taxon>
        <taxon>Fabales</taxon>
        <taxon>Fabaceae</taxon>
        <taxon>Caesalpinioideae</taxon>
        <taxon>Cassia clade</taxon>
        <taxon>Senna</taxon>
    </lineage>
</organism>
<keyword evidence="1" id="KW-0611">Plant defense</keyword>
<feature type="domain" description="Disease resistance protein At4g27190-like leucine-rich repeats" evidence="2">
    <location>
        <begin position="246"/>
        <end position="360"/>
    </location>
</feature>
<keyword evidence="3" id="KW-0378">Hydrolase</keyword>
<dbReference type="Proteomes" id="UP000634136">
    <property type="component" value="Unassembled WGS sequence"/>
</dbReference>
<evidence type="ECO:0000313" key="4">
    <source>
        <dbReference type="Proteomes" id="UP000634136"/>
    </source>
</evidence>
<dbReference type="InterPro" id="IPR032675">
    <property type="entry name" value="LRR_dom_sf"/>
</dbReference>
<dbReference type="PANTHER" id="PTHR33463">
    <property type="entry name" value="NB-ARC DOMAIN-CONTAINING PROTEIN-RELATED"/>
    <property type="match status" value="1"/>
</dbReference>
<evidence type="ECO:0000259" key="2">
    <source>
        <dbReference type="Pfam" id="PF23247"/>
    </source>
</evidence>
<evidence type="ECO:0000313" key="3">
    <source>
        <dbReference type="EMBL" id="KAF7803967.1"/>
    </source>
</evidence>
<dbReference type="InterPro" id="IPR057135">
    <property type="entry name" value="At4g27190-like_LRR"/>
</dbReference>
<proteinExistence type="predicted"/>
<dbReference type="PANTHER" id="PTHR33463:SF204">
    <property type="entry name" value="NB-ARC DOMAIN-CONTAINING PROTEIN"/>
    <property type="match status" value="1"/>
</dbReference>
<accession>A0A834SI41</accession>
<name>A0A834SI41_9FABA</name>
<dbReference type="Gene3D" id="3.80.10.10">
    <property type="entry name" value="Ribonuclease Inhibitor"/>
    <property type="match status" value="1"/>
</dbReference>
<protein>
    <submittedName>
        <fullName evidence="3">Putative P-loop containing nucleoside triphosphate hydrolase, leucine-rich repeat domain, L</fullName>
    </submittedName>
</protein>
<dbReference type="Pfam" id="PF23247">
    <property type="entry name" value="LRR_RPS2"/>
    <property type="match status" value="1"/>
</dbReference>
<dbReference type="OrthoDB" id="976457at2759"/>
<dbReference type="EMBL" id="JAAIUW010000013">
    <property type="protein sequence ID" value="KAF7803967.1"/>
    <property type="molecule type" value="Genomic_DNA"/>
</dbReference>
<dbReference type="SUPFAM" id="SSF52047">
    <property type="entry name" value="RNI-like"/>
    <property type="match status" value="1"/>
</dbReference>
<reference evidence="3" key="1">
    <citation type="submission" date="2020-09" db="EMBL/GenBank/DDBJ databases">
        <title>Genome-Enabled Discovery of Anthraquinone Biosynthesis in Senna tora.</title>
        <authorList>
            <person name="Kang S.-H."/>
            <person name="Pandey R.P."/>
            <person name="Lee C.-M."/>
            <person name="Sim J.-S."/>
            <person name="Jeong J.-T."/>
            <person name="Choi B.-S."/>
            <person name="Jung M."/>
            <person name="Ginzburg D."/>
            <person name="Zhao K."/>
            <person name="Won S.Y."/>
            <person name="Oh T.-J."/>
            <person name="Yu Y."/>
            <person name="Kim N.-H."/>
            <person name="Lee O.R."/>
            <person name="Lee T.-H."/>
            <person name="Bashyal P."/>
            <person name="Kim T.-S."/>
            <person name="Lee W.-H."/>
            <person name="Kawkins C."/>
            <person name="Kim C.-K."/>
            <person name="Kim J.S."/>
            <person name="Ahn B.O."/>
            <person name="Rhee S.Y."/>
            <person name="Sohng J.K."/>
        </authorList>
    </citation>
    <scope>NUCLEOTIDE SEQUENCE</scope>
    <source>
        <tissue evidence="3">Leaf</tissue>
    </source>
</reference>
<dbReference type="AlphaFoldDB" id="A0A834SI41"/>
<keyword evidence="4" id="KW-1185">Reference proteome</keyword>
<dbReference type="InterPro" id="IPR050905">
    <property type="entry name" value="Plant_NBS-LRR"/>
</dbReference>
<dbReference type="GO" id="GO:0016787">
    <property type="term" value="F:hydrolase activity"/>
    <property type="evidence" value="ECO:0007669"/>
    <property type="project" value="UniProtKB-KW"/>
</dbReference>
<evidence type="ECO:0000256" key="1">
    <source>
        <dbReference type="ARBA" id="ARBA00022821"/>
    </source>
</evidence>
<comment type="caution">
    <text evidence="3">The sequence shown here is derived from an EMBL/GenBank/DDBJ whole genome shotgun (WGS) entry which is preliminary data.</text>
</comment>
<sequence length="433" mass="49285">MGLILLLFSYSELENMILCDSNHLSSALRWTSYLINVYYTAGSPDLYRTEYRPKRLGLLSTLRAISSQDLTTWSSHPWLNSIIITAYNAQPFVVQLEEKLLNCNSVEEIFESEEIGGNKLEDDNEMQYELRDMRCHGLKSVFSLCIAICLHELRGLSICDCEMIEEIVSITEENENTSRLSFASHGKAEDLPQDLDFKSVERFSGIYDEDKKRITQANVMNKIVFHALEELDLKSLSSCVTLHKLETLRDDKGMFNYCTKLQISHCDSIRSLVSPSVAARLVQLEHLEVGSCKKLAEIVRKDSEGGNNNNKILLPKLTTLVLSDLATLSCFCSGAYHLDLPSLVKFIYENCPQFTTFCSTIVSTPKLHHVNIVPLSISTQGDLNLAMHCAHNVDIYKEELQKLETLRYIDEEQDEGLVGYITRVTRLMQYEMF</sequence>